<feature type="non-terminal residue" evidence="1">
    <location>
        <position position="476"/>
    </location>
</feature>
<comment type="caution">
    <text evidence="1">The sequence shown here is derived from an EMBL/GenBank/DDBJ whole genome shotgun (WGS) entry which is preliminary data.</text>
</comment>
<gene>
    <name evidence="1" type="ORF">H2198_005000</name>
</gene>
<accession>A0ACC3A726</accession>
<dbReference type="Proteomes" id="UP001172386">
    <property type="component" value="Unassembled WGS sequence"/>
</dbReference>
<name>A0ACC3A726_9EURO</name>
<dbReference type="EMBL" id="JAPDRQ010000078">
    <property type="protein sequence ID" value="KAJ9656422.1"/>
    <property type="molecule type" value="Genomic_DNA"/>
</dbReference>
<evidence type="ECO:0000313" key="1">
    <source>
        <dbReference type="EMBL" id="KAJ9656422.1"/>
    </source>
</evidence>
<keyword evidence="2" id="KW-1185">Reference proteome</keyword>
<reference evidence="1" key="1">
    <citation type="submission" date="2022-10" db="EMBL/GenBank/DDBJ databases">
        <title>Culturing micro-colonial fungi from biological soil crusts in the Mojave desert and describing Neophaeococcomyces mojavensis, and introducing the new genera and species Taxawa tesnikishii.</title>
        <authorList>
            <person name="Kurbessoian T."/>
            <person name="Stajich J.E."/>
        </authorList>
    </citation>
    <scope>NUCLEOTIDE SEQUENCE</scope>
    <source>
        <strain evidence="1">JES_112</strain>
    </source>
</reference>
<proteinExistence type="predicted"/>
<organism evidence="1 2">
    <name type="scientific">Neophaeococcomyces mojaviensis</name>
    <dbReference type="NCBI Taxonomy" id="3383035"/>
    <lineage>
        <taxon>Eukaryota</taxon>
        <taxon>Fungi</taxon>
        <taxon>Dikarya</taxon>
        <taxon>Ascomycota</taxon>
        <taxon>Pezizomycotina</taxon>
        <taxon>Eurotiomycetes</taxon>
        <taxon>Chaetothyriomycetidae</taxon>
        <taxon>Chaetothyriales</taxon>
        <taxon>Chaetothyriales incertae sedis</taxon>
        <taxon>Neophaeococcomyces</taxon>
    </lineage>
</organism>
<sequence>MPVHGCEHLNNNVLEKVRAMQKSDQIDRHFIQYRCVECSISTNLKALAQHLTESKHGFAVTSKDVYCGHCGDLVYDPSFFISNLRKRKSPQPTEEDEAYIAANTLPKPCGREGVRGLFNLGETCYMNSVLQMMVHNSLLGQYFLGMGHPVHKCPIAKEPEKKNDDDDSDDELNEDKEQKTCVACAMTELFSETAALDIAVPTHAVNLLFASWKQIPHMSGKGQQDAQEWFTIIIDKLHETATNPDQKPNFRYKDRCDCFFHRVFYGRFASEVTCDVCHKSTITQSEYSSLDLDFQKQKKRKKKQLKEAAAANAASTGKVEDTGKASSKKAQAAAAAAAAQLPPPIPSLAECLKAYTAPEALVQESQQIDCQTCKQKTTAQKRLRINKLPAILTMHVKRFGMKKPPGSAANGANGSNGVLSSYLGTPEKYEGKLDFPLVLDMTPYTIAADSQDMQTETQPQNPSNLVYDLDCVLVHT</sequence>
<evidence type="ECO:0000313" key="2">
    <source>
        <dbReference type="Proteomes" id="UP001172386"/>
    </source>
</evidence>
<protein>
    <submittedName>
        <fullName evidence="1">Uncharacterized protein</fullName>
    </submittedName>
</protein>